<dbReference type="GO" id="GO:0046872">
    <property type="term" value="F:metal ion binding"/>
    <property type="evidence" value="ECO:0007669"/>
    <property type="project" value="UniProtKB-KW"/>
</dbReference>
<dbReference type="AlphaFoldDB" id="A0A850EQX6"/>
<dbReference type="SUPFAM" id="SSF53187">
    <property type="entry name" value="Zn-dependent exopeptidases"/>
    <property type="match status" value="1"/>
</dbReference>
<proteinExistence type="predicted"/>
<sequence length="79" mass="8614">MIVKKHSLAPGSAYNTPYHVIRGSQRGPVFMIVAGIHGNETASMKAAQRIVDQLRHGSRGIQRGTLIIVGRCCPQISYL</sequence>
<dbReference type="EMBL" id="JABWCS010000213">
    <property type="protein sequence ID" value="NUU62149.1"/>
    <property type="molecule type" value="Genomic_DNA"/>
</dbReference>
<comment type="caution">
    <text evidence="1">The sequence shown here is derived from an EMBL/GenBank/DDBJ whole genome shotgun (WGS) entry which is preliminary data.</text>
</comment>
<reference evidence="1" key="1">
    <citation type="submission" date="2020-06" db="EMBL/GenBank/DDBJ databases">
        <title>Paenibacillus sp. nov., isolated from soil.</title>
        <authorList>
            <person name="Seo Y.L."/>
        </authorList>
    </citation>
    <scope>NUCLEOTIDE SEQUENCE [LARGE SCALE GENOMIC DNA]</scope>
    <source>
        <strain evidence="1">JW14</strain>
    </source>
</reference>
<protein>
    <submittedName>
        <fullName evidence="1">Succinylglutamate desuccinylase/aspartoacylase family protein</fullName>
    </submittedName>
</protein>
<dbReference type="RefSeq" id="WP_175372647.1">
    <property type="nucleotide sequence ID" value="NZ_JABWCS010000213.1"/>
</dbReference>
<keyword evidence="2" id="KW-1185">Reference proteome</keyword>
<evidence type="ECO:0000313" key="1">
    <source>
        <dbReference type="EMBL" id="NUU62149.1"/>
    </source>
</evidence>
<dbReference type="Proteomes" id="UP000564806">
    <property type="component" value="Unassembled WGS sequence"/>
</dbReference>
<evidence type="ECO:0000313" key="2">
    <source>
        <dbReference type="Proteomes" id="UP000564806"/>
    </source>
</evidence>
<gene>
    <name evidence="1" type="ORF">HPT30_17540</name>
</gene>
<accession>A0A850EQX6</accession>
<name>A0A850EQX6_9BACL</name>
<organism evidence="1 2">
    <name type="scientific">Paenibacillus agri</name>
    <dbReference type="NCBI Taxonomy" id="2744309"/>
    <lineage>
        <taxon>Bacteria</taxon>
        <taxon>Bacillati</taxon>
        <taxon>Bacillota</taxon>
        <taxon>Bacilli</taxon>
        <taxon>Bacillales</taxon>
        <taxon>Paenibacillaceae</taxon>
        <taxon>Paenibacillus</taxon>
    </lineage>
</organism>
<dbReference type="Gene3D" id="3.40.630.10">
    <property type="entry name" value="Zn peptidases"/>
    <property type="match status" value="1"/>
</dbReference>
<dbReference type="GO" id="GO:0016788">
    <property type="term" value="F:hydrolase activity, acting on ester bonds"/>
    <property type="evidence" value="ECO:0007669"/>
    <property type="project" value="InterPro"/>
</dbReference>